<proteinExistence type="predicted"/>
<organism evidence="1 2">
    <name type="scientific">Setomelanomma holmii</name>
    <dbReference type="NCBI Taxonomy" id="210430"/>
    <lineage>
        <taxon>Eukaryota</taxon>
        <taxon>Fungi</taxon>
        <taxon>Dikarya</taxon>
        <taxon>Ascomycota</taxon>
        <taxon>Pezizomycotina</taxon>
        <taxon>Dothideomycetes</taxon>
        <taxon>Pleosporomycetidae</taxon>
        <taxon>Pleosporales</taxon>
        <taxon>Pleosporineae</taxon>
        <taxon>Phaeosphaeriaceae</taxon>
        <taxon>Setomelanomma</taxon>
    </lineage>
</organism>
<reference evidence="1" key="1">
    <citation type="journal article" date="2020" name="Stud. Mycol.">
        <title>101 Dothideomycetes genomes: a test case for predicting lifestyles and emergence of pathogens.</title>
        <authorList>
            <person name="Haridas S."/>
            <person name="Albert R."/>
            <person name="Binder M."/>
            <person name="Bloem J."/>
            <person name="Labutti K."/>
            <person name="Salamov A."/>
            <person name="Andreopoulos B."/>
            <person name="Baker S."/>
            <person name="Barry K."/>
            <person name="Bills G."/>
            <person name="Bluhm B."/>
            <person name="Cannon C."/>
            <person name="Castanera R."/>
            <person name="Culley D."/>
            <person name="Daum C."/>
            <person name="Ezra D."/>
            <person name="Gonzalez J."/>
            <person name="Henrissat B."/>
            <person name="Kuo A."/>
            <person name="Liang C."/>
            <person name="Lipzen A."/>
            <person name="Lutzoni F."/>
            <person name="Magnuson J."/>
            <person name="Mondo S."/>
            <person name="Nolan M."/>
            <person name="Ohm R."/>
            <person name="Pangilinan J."/>
            <person name="Park H.-J."/>
            <person name="Ramirez L."/>
            <person name="Alfaro M."/>
            <person name="Sun H."/>
            <person name="Tritt A."/>
            <person name="Yoshinaga Y."/>
            <person name="Zwiers L.-H."/>
            <person name="Turgeon B."/>
            <person name="Goodwin S."/>
            <person name="Spatafora J."/>
            <person name="Crous P."/>
            <person name="Grigoriev I."/>
        </authorList>
    </citation>
    <scope>NUCLEOTIDE SEQUENCE</scope>
    <source>
        <strain evidence="1">CBS 110217</strain>
    </source>
</reference>
<evidence type="ECO:0000313" key="2">
    <source>
        <dbReference type="Proteomes" id="UP000799777"/>
    </source>
</evidence>
<dbReference type="OrthoDB" id="2157530at2759"/>
<dbReference type="Proteomes" id="UP000799777">
    <property type="component" value="Unassembled WGS sequence"/>
</dbReference>
<protein>
    <submittedName>
        <fullName evidence="1">Uncharacterized protein</fullName>
    </submittedName>
</protein>
<name>A0A9P4LMM5_9PLEO</name>
<accession>A0A9P4LMM5</accession>
<keyword evidence="2" id="KW-1185">Reference proteome</keyword>
<evidence type="ECO:0000313" key="1">
    <source>
        <dbReference type="EMBL" id="KAF2032866.1"/>
    </source>
</evidence>
<gene>
    <name evidence="1" type="ORF">EK21DRAFT_86873</name>
</gene>
<dbReference type="AlphaFoldDB" id="A0A9P4LMM5"/>
<dbReference type="EMBL" id="ML978170">
    <property type="protein sequence ID" value="KAF2032866.1"/>
    <property type="molecule type" value="Genomic_DNA"/>
</dbReference>
<sequence length="249" mass="29286">MSVEEWVQAHSQSHDAFISIDYSASMEPILQLSHGSQLREEASRSLPDSRRLDFSLPRSSKLLRQFRAENWGETLPYTRLVLRGVVEDNFYLKHNRVYRKTFPLDNAVYELDIGVHRQDLIVWFTAFDGHVAYKRDWPSHNTGLWIIRPVESDMDGEFRLLVCLPWTSEELMPLYSHWRHYPYDPAASDVKVEQQRPYRRLVVYHKGESWRISQLPSPVKLETPPHEPSKARQFIIVCCTMLDMDEDIG</sequence>
<comment type="caution">
    <text evidence="1">The sequence shown here is derived from an EMBL/GenBank/DDBJ whole genome shotgun (WGS) entry which is preliminary data.</text>
</comment>